<dbReference type="InterPro" id="IPR008471">
    <property type="entry name" value="MnmC-like_methylTransf"/>
</dbReference>
<dbReference type="AlphaFoldDB" id="A0A2Z4GG43"/>
<sequence length="208" mass="24183">MIKLTADGTTTIYSECFNQYYHSIFGARLEAEKVFIELGLEYAFENFKEVNILEMGFGTGLNALLTSQMAEQQKRQVNYTTLEAFPMKEGLIAELNFDSKVFHQAEWEVWTLVNKYFRFVKHKVAVERFESQSKFNLVYFDAFAPSSQPELWTTEIFQRIADLMEKDGILVTYCSKSYVQRNLRAAGFTVEKHPGPPRKREVLRAILK</sequence>
<dbReference type="RefSeq" id="WP_111373336.1">
    <property type="nucleotide sequence ID" value="NZ_CP029480.1"/>
</dbReference>
<dbReference type="PANTHER" id="PTHR39963">
    <property type="entry name" value="SLL0983 PROTEIN"/>
    <property type="match status" value="1"/>
</dbReference>
<dbReference type="PANTHER" id="PTHR39963:SF1">
    <property type="entry name" value="MNMC-LIKE METHYLTRANSFERASE DOMAIN-CONTAINING PROTEIN"/>
    <property type="match status" value="1"/>
</dbReference>
<dbReference type="Gene3D" id="3.40.50.150">
    <property type="entry name" value="Vaccinia Virus protein VP39"/>
    <property type="match status" value="1"/>
</dbReference>
<dbReference type="GO" id="GO:0016645">
    <property type="term" value="F:oxidoreductase activity, acting on the CH-NH group of donors"/>
    <property type="evidence" value="ECO:0007669"/>
    <property type="project" value="InterPro"/>
</dbReference>
<dbReference type="SUPFAM" id="SSF53335">
    <property type="entry name" value="S-adenosyl-L-methionine-dependent methyltransferases"/>
    <property type="match status" value="1"/>
</dbReference>
<protein>
    <recommendedName>
        <fullName evidence="1">MnmC-like methyltransferase domain-containing protein</fullName>
    </recommendedName>
</protein>
<name>A0A2Z4GG43_9BACT</name>
<feature type="domain" description="MnmC-like methyltransferase" evidence="1">
    <location>
        <begin position="130"/>
        <end position="207"/>
    </location>
</feature>
<reference evidence="2 3" key="1">
    <citation type="submission" date="2018-05" db="EMBL/GenBank/DDBJ databases">
        <title>Complete genome sequence of Arcticibacterium luteifluviistationis SM1504T, a cytophagaceae bacterium isolated from Arctic surface seawater.</title>
        <authorList>
            <person name="Li Y."/>
            <person name="Qin Q.-L."/>
        </authorList>
    </citation>
    <scope>NUCLEOTIDE SEQUENCE [LARGE SCALE GENOMIC DNA]</scope>
    <source>
        <strain evidence="2 3">SM1504</strain>
    </source>
</reference>
<evidence type="ECO:0000313" key="3">
    <source>
        <dbReference type="Proteomes" id="UP000249873"/>
    </source>
</evidence>
<dbReference type="NCBIfam" id="NF033855">
    <property type="entry name" value="tRNA_MNMC2"/>
    <property type="match status" value="1"/>
</dbReference>
<dbReference type="InterPro" id="IPR029063">
    <property type="entry name" value="SAM-dependent_MTases_sf"/>
</dbReference>
<dbReference type="GO" id="GO:0004808">
    <property type="term" value="F:tRNA (5-methylaminomethyl-2-thiouridylate)(34)-methyltransferase activity"/>
    <property type="evidence" value="ECO:0007669"/>
    <property type="project" value="InterPro"/>
</dbReference>
<accession>A0A2Z4GG43</accession>
<evidence type="ECO:0000313" key="2">
    <source>
        <dbReference type="EMBL" id="AWV99968.1"/>
    </source>
</evidence>
<dbReference type="OrthoDB" id="9786494at2"/>
<dbReference type="Pfam" id="PF05430">
    <property type="entry name" value="Methyltransf_30"/>
    <property type="match status" value="1"/>
</dbReference>
<dbReference type="KEGG" id="als:DJ013_18045"/>
<organism evidence="2 3">
    <name type="scientific">Arcticibacterium luteifluviistationis</name>
    <dbReference type="NCBI Taxonomy" id="1784714"/>
    <lineage>
        <taxon>Bacteria</taxon>
        <taxon>Pseudomonadati</taxon>
        <taxon>Bacteroidota</taxon>
        <taxon>Cytophagia</taxon>
        <taxon>Cytophagales</taxon>
        <taxon>Leadbetterellaceae</taxon>
        <taxon>Arcticibacterium</taxon>
    </lineage>
</organism>
<dbReference type="InterPro" id="IPR047785">
    <property type="entry name" value="tRNA_MNMC2"/>
</dbReference>
<keyword evidence="3" id="KW-1185">Reference proteome</keyword>
<gene>
    <name evidence="2" type="ORF">DJ013_18045</name>
</gene>
<dbReference type="EMBL" id="CP029480">
    <property type="protein sequence ID" value="AWV99968.1"/>
    <property type="molecule type" value="Genomic_DNA"/>
</dbReference>
<dbReference type="Proteomes" id="UP000249873">
    <property type="component" value="Chromosome"/>
</dbReference>
<evidence type="ECO:0000259" key="1">
    <source>
        <dbReference type="Pfam" id="PF05430"/>
    </source>
</evidence>
<proteinExistence type="predicted"/>